<gene>
    <name evidence="1" type="ORF">CCAM_LOCUS19548</name>
</gene>
<dbReference type="Proteomes" id="UP000595140">
    <property type="component" value="Unassembled WGS sequence"/>
</dbReference>
<keyword evidence="2" id="KW-1185">Reference proteome</keyword>
<evidence type="ECO:0000313" key="1">
    <source>
        <dbReference type="EMBL" id="VFQ77772.1"/>
    </source>
</evidence>
<dbReference type="OrthoDB" id="783251at2759"/>
<accession>A0A484LML9</accession>
<dbReference type="PANTHER" id="PTHR34190:SF4">
    <property type="entry name" value="EXPRESSED PROTEIN"/>
    <property type="match status" value="1"/>
</dbReference>
<proteinExistence type="predicted"/>
<dbReference type="EMBL" id="OOIL02001712">
    <property type="protein sequence ID" value="VFQ77772.1"/>
    <property type="molecule type" value="Genomic_DNA"/>
</dbReference>
<protein>
    <submittedName>
        <fullName evidence="1">Uncharacterized protein</fullName>
    </submittedName>
</protein>
<dbReference type="PANTHER" id="PTHR34190">
    <property type="entry name" value="EXPRESSED PROTEIN"/>
    <property type="match status" value="1"/>
</dbReference>
<evidence type="ECO:0000313" key="2">
    <source>
        <dbReference type="Proteomes" id="UP000595140"/>
    </source>
</evidence>
<sequence>MAEEPILSRIERLDNVLKQLEGTEACGGGYENNIQSPKSSTVSSTASSVAEQGWSSSLDNYYSPRRISLEKQCRPIEEVVTEAELKGTIIQRLVNVEDRLRELCMHHHHHFGETPKIICRMVPAAAATSAAETKGGGGFKKSQQVPKKGGFKSFVKSCMKTTGKGDHNAIST</sequence>
<name>A0A484LML9_9ASTE</name>
<dbReference type="AlphaFoldDB" id="A0A484LML9"/>
<reference evidence="1 2" key="1">
    <citation type="submission" date="2018-04" db="EMBL/GenBank/DDBJ databases">
        <authorList>
            <person name="Vogel A."/>
        </authorList>
    </citation>
    <scope>NUCLEOTIDE SEQUENCE [LARGE SCALE GENOMIC DNA]</scope>
</reference>
<organism evidence="1 2">
    <name type="scientific">Cuscuta campestris</name>
    <dbReference type="NCBI Taxonomy" id="132261"/>
    <lineage>
        <taxon>Eukaryota</taxon>
        <taxon>Viridiplantae</taxon>
        <taxon>Streptophyta</taxon>
        <taxon>Embryophyta</taxon>
        <taxon>Tracheophyta</taxon>
        <taxon>Spermatophyta</taxon>
        <taxon>Magnoliopsida</taxon>
        <taxon>eudicotyledons</taxon>
        <taxon>Gunneridae</taxon>
        <taxon>Pentapetalae</taxon>
        <taxon>asterids</taxon>
        <taxon>lamiids</taxon>
        <taxon>Solanales</taxon>
        <taxon>Convolvulaceae</taxon>
        <taxon>Cuscuteae</taxon>
        <taxon>Cuscuta</taxon>
        <taxon>Cuscuta subgen. Grammica</taxon>
        <taxon>Cuscuta sect. Cleistogrammica</taxon>
    </lineage>
</organism>